<dbReference type="AlphaFoldDB" id="A0A3B0S5H0"/>
<feature type="transmembrane region" description="Helical" evidence="7">
    <location>
        <begin position="409"/>
        <end position="430"/>
    </location>
</feature>
<dbReference type="EMBL" id="UOEK01000080">
    <property type="protein sequence ID" value="VAV95588.1"/>
    <property type="molecule type" value="Genomic_DNA"/>
</dbReference>
<dbReference type="PANTHER" id="PTHR23513">
    <property type="entry name" value="INTEGRAL MEMBRANE EFFLUX PROTEIN-RELATED"/>
    <property type="match status" value="1"/>
</dbReference>
<reference evidence="8" key="1">
    <citation type="submission" date="2018-06" db="EMBL/GenBank/DDBJ databases">
        <authorList>
            <person name="Zhirakovskaya E."/>
        </authorList>
    </citation>
    <scope>NUCLEOTIDE SEQUENCE</scope>
</reference>
<keyword evidence="3 7" id="KW-0812">Transmembrane</keyword>
<dbReference type="Gene3D" id="1.20.1250.20">
    <property type="entry name" value="MFS general substrate transporter like domains"/>
    <property type="match status" value="1"/>
</dbReference>
<dbReference type="GO" id="GO:0022857">
    <property type="term" value="F:transmembrane transporter activity"/>
    <property type="evidence" value="ECO:0007669"/>
    <property type="project" value="InterPro"/>
</dbReference>
<evidence type="ECO:0000313" key="8">
    <source>
        <dbReference type="EMBL" id="VAV95588.1"/>
    </source>
</evidence>
<evidence type="ECO:0000256" key="6">
    <source>
        <dbReference type="SAM" id="MobiDB-lite"/>
    </source>
</evidence>
<evidence type="ECO:0000256" key="4">
    <source>
        <dbReference type="ARBA" id="ARBA00022989"/>
    </source>
</evidence>
<feature type="transmembrane region" description="Helical" evidence="7">
    <location>
        <begin position="52"/>
        <end position="74"/>
    </location>
</feature>
<keyword evidence="5 7" id="KW-0472">Membrane</keyword>
<feature type="transmembrane region" description="Helical" evidence="7">
    <location>
        <begin position="20"/>
        <end position="40"/>
    </location>
</feature>
<accession>A0A3B0S5H0</accession>
<organism evidence="8">
    <name type="scientific">hydrothermal vent metagenome</name>
    <dbReference type="NCBI Taxonomy" id="652676"/>
    <lineage>
        <taxon>unclassified sequences</taxon>
        <taxon>metagenomes</taxon>
        <taxon>ecological metagenomes</taxon>
    </lineage>
</organism>
<dbReference type="InterPro" id="IPR011701">
    <property type="entry name" value="MFS"/>
</dbReference>
<dbReference type="PANTHER" id="PTHR23513:SF6">
    <property type="entry name" value="MAJOR FACILITATOR SUPERFAMILY ASSOCIATED DOMAIN-CONTAINING PROTEIN"/>
    <property type="match status" value="1"/>
</dbReference>
<feature type="transmembrane region" description="Helical" evidence="7">
    <location>
        <begin position="312"/>
        <end position="332"/>
    </location>
</feature>
<evidence type="ECO:0000256" key="2">
    <source>
        <dbReference type="ARBA" id="ARBA00022475"/>
    </source>
</evidence>
<dbReference type="GO" id="GO:0005886">
    <property type="term" value="C:plasma membrane"/>
    <property type="evidence" value="ECO:0007669"/>
    <property type="project" value="UniProtKB-SubCell"/>
</dbReference>
<evidence type="ECO:0000256" key="7">
    <source>
        <dbReference type="SAM" id="Phobius"/>
    </source>
</evidence>
<feature type="transmembrane region" description="Helical" evidence="7">
    <location>
        <begin position="175"/>
        <end position="196"/>
    </location>
</feature>
<gene>
    <name evidence="8" type="ORF">MNBD_ACTINO02-3013</name>
</gene>
<evidence type="ECO:0000256" key="1">
    <source>
        <dbReference type="ARBA" id="ARBA00004651"/>
    </source>
</evidence>
<feature type="region of interest" description="Disordered" evidence="6">
    <location>
        <begin position="447"/>
        <end position="468"/>
    </location>
</feature>
<protein>
    <submittedName>
        <fullName evidence="8">Antibiotic efflux protein</fullName>
    </submittedName>
</protein>
<keyword evidence="4 7" id="KW-1133">Transmembrane helix</keyword>
<feature type="transmembrane region" description="Helical" evidence="7">
    <location>
        <begin position="126"/>
        <end position="145"/>
    </location>
</feature>
<dbReference type="SUPFAM" id="SSF103473">
    <property type="entry name" value="MFS general substrate transporter"/>
    <property type="match status" value="1"/>
</dbReference>
<keyword evidence="2" id="KW-1003">Cell membrane</keyword>
<feature type="transmembrane region" description="Helical" evidence="7">
    <location>
        <begin position="86"/>
        <end position="106"/>
    </location>
</feature>
<name>A0A3B0S5H0_9ZZZZ</name>
<feature type="transmembrane region" description="Helical" evidence="7">
    <location>
        <begin position="250"/>
        <end position="275"/>
    </location>
</feature>
<feature type="transmembrane region" description="Helical" evidence="7">
    <location>
        <begin position="202"/>
        <end position="219"/>
    </location>
</feature>
<evidence type="ECO:0000256" key="5">
    <source>
        <dbReference type="ARBA" id="ARBA00023136"/>
    </source>
</evidence>
<feature type="transmembrane region" description="Helical" evidence="7">
    <location>
        <begin position="378"/>
        <end position="397"/>
    </location>
</feature>
<proteinExistence type="predicted"/>
<dbReference type="CDD" id="cd06173">
    <property type="entry name" value="MFS_MefA_like"/>
    <property type="match status" value="1"/>
</dbReference>
<evidence type="ECO:0000256" key="3">
    <source>
        <dbReference type="ARBA" id="ARBA00022692"/>
    </source>
</evidence>
<feature type="transmembrane region" description="Helical" evidence="7">
    <location>
        <begin position="338"/>
        <end position="358"/>
    </location>
</feature>
<sequence>MSDPAIKEEKRKPRLDTNYWKLWTASVVSNVGDGIGTIAYPWIASSVTRNGLLIAGIAIAQRLPWLVFTLPAGVITDRFDRRKIMVLMDVIRAALIAIMAFIVFGRQDGLPTPDIIEKGLPFVEDLALYWVLLVGALLLGFAEVLRDNTSQTILPAIVDSDDLETANGRMWAAEVVSNSFIGPFVGAVLLGVALSLPLGFDAVSFLLAAVLVATMKGAFAPSRSAEAADGRPNWKDEIREGFRWLRAHTVLWPMAIILGILNAAFAGQTAVFVLWAQEILGADARVLAYLGTAGAVGGVVGSVLAKRIAARLGSGTALAFTLVAMGVLPAITGFLRDWWAVWLLIIIGSLAGMVWNVITVSLRQTIIPDDLLGRVNSVYRFFAWGMMPIGLLIGGLVMRTTEVLANRDLALRMPYFVSAVVLTLVAVWAIPKLTTKKLEAARTEGIAAREQREAHKRQTAQRGTTSDG</sequence>
<dbReference type="Pfam" id="PF07690">
    <property type="entry name" value="MFS_1"/>
    <property type="match status" value="1"/>
</dbReference>
<comment type="subcellular location">
    <subcellularLocation>
        <location evidence="1">Cell membrane</location>
        <topology evidence="1">Multi-pass membrane protein</topology>
    </subcellularLocation>
</comment>
<dbReference type="InterPro" id="IPR036259">
    <property type="entry name" value="MFS_trans_sf"/>
</dbReference>
<feature type="transmembrane region" description="Helical" evidence="7">
    <location>
        <begin position="287"/>
        <end position="305"/>
    </location>
</feature>